<evidence type="ECO:0000313" key="2">
    <source>
        <dbReference type="Proteomes" id="UP000429607"/>
    </source>
</evidence>
<name>A0A6A3LVB8_9STRA</name>
<dbReference type="Proteomes" id="UP000429607">
    <property type="component" value="Unassembled WGS sequence"/>
</dbReference>
<organism evidence="1 2">
    <name type="scientific">Phytophthora rubi</name>
    <dbReference type="NCBI Taxonomy" id="129364"/>
    <lineage>
        <taxon>Eukaryota</taxon>
        <taxon>Sar</taxon>
        <taxon>Stramenopiles</taxon>
        <taxon>Oomycota</taxon>
        <taxon>Peronosporomycetes</taxon>
        <taxon>Peronosporales</taxon>
        <taxon>Peronosporaceae</taxon>
        <taxon>Phytophthora</taxon>
    </lineage>
</organism>
<accession>A0A6A3LVB8</accession>
<reference evidence="1 2" key="1">
    <citation type="submission" date="2018-09" db="EMBL/GenBank/DDBJ databases">
        <title>Genomic investigation of the strawberry pathogen Phytophthora fragariae indicates pathogenicity is determined by transcriptional variation in three key races.</title>
        <authorList>
            <person name="Adams T.M."/>
            <person name="Armitage A.D."/>
            <person name="Sobczyk M.K."/>
            <person name="Bates H.J."/>
            <person name="Dunwell J.M."/>
            <person name="Nellist C.F."/>
            <person name="Harrison R.J."/>
        </authorList>
    </citation>
    <scope>NUCLEOTIDE SEQUENCE [LARGE SCALE GENOMIC DNA]</scope>
    <source>
        <strain evidence="1 2">SCRP249</strain>
    </source>
</reference>
<dbReference type="AlphaFoldDB" id="A0A6A3LVB8"/>
<protein>
    <submittedName>
        <fullName evidence="1">Uncharacterized protein</fullName>
    </submittedName>
</protein>
<gene>
    <name evidence="1" type="ORF">PR001_g13212</name>
</gene>
<sequence>MWCTPTTPFATTTPFEKDGSNRYSFWEKLPGRKQEYWDQFFQKSGEKTILPLSTTFQRSAGCLRRISSIPRALDALVAEDTPAPLILLRVPGADPSSSERTTIAHTCPAPTQTPPHARQPHPLLPFVAALVLRRSRIVKSLARSFSKESTRARNS</sequence>
<dbReference type="EMBL" id="QXFV01000892">
    <property type="protein sequence ID" value="KAE9022138.1"/>
    <property type="molecule type" value="Genomic_DNA"/>
</dbReference>
<evidence type="ECO:0000313" key="1">
    <source>
        <dbReference type="EMBL" id="KAE9022138.1"/>
    </source>
</evidence>
<comment type="caution">
    <text evidence="1">The sequence shown here is derived from an EMBL/GenBank/DDBJ whole genome shotgun (WGS) entry which is preliminary data.</text>
</comment>
<proteinExistence type="predicted"/>